<dbReference type="SUPFAM" id="SSF53474">
    <property type="entry name" value="alpha/beta-Hydrolases"/>
    <property type="match status" value="1"/>
</dbReference>
<reference evidence="2 3" key="1">
    <citation type="submission" date="2019-11" db="EMBL/GenBank/DDBJ databases">
        <title>Whole genome sequencing identifies a novel species of the genus Arsenicicoccus isolated from human blood.</title>
        <authorList>
            <person name="Jeong J.H."/>
            <person name="Kweon O.J."/>
            <person name="Kim H.R."/>
            <person name="Kim T.-H."/>
            <person name="Ha S.-M."/>
            <person name="Lee M.-K."/>
        </authorList>
    </citation>
    <scope>NUCLEOTIDE SEQUENCE [LARGE SCALE GENOMIC DNA]</scope>
    <source>
        <strain evidence="2 3">MKL-02</strain>
    </source>
</reference>
<protein>
    <submittedName>
        <fullName evidence="2">Lipase</fullName>
    </submittedName>
</protein>
<comment type="caution">
    <text evidence="2">The sequence shown here is derived from an EMBL/GenBank/DDBJ whole genome shotgun (WGS) entry which is preliminary data.</text>
</comment>
<accession>A0A6I3IV99</accession>
<dbReference type="Gene3D" id="3.40.50.1820">
    <property type="entry name" value="alpha/beta hydrolase"/>
    <property type="match status" value="1"/>
</dbReference>
<dbReference type="GO" id="GO:0004806">
    <property type="term" value="F:triacylglycerol lipase activity"/>
    <property type="evidence" value="ECO:0007669"/>
    <property type="project" value="InterPro"/>
</dbReference>
<feature type="region of interest" description="Disordered" evidence="1">
    <location>
        <begin position="67"/>
        <end position="98"/>
    </location>
</feature>
<name>A0A6I3IV99_9MICO</name>
<dbReference type="InterPro" id="IPR005152">
    <property type="entry name" value="Lipase_secreted"/>
</dbReference>
<evidence type="ECO:0000313" key="3">
    <source>
        <dbReference type="Proteomes" id="UP000431092"/>
    </source>
</evidence>
<gene>
    <name evidence="2" type="ORF">GGG17_09665</name>
</gene>
<keyword evidence="3" id="KW-1185">Reference proteome</keyword>
<dbReference type="EMBL" id="WLVL01000037">
    <property type="protein sequence ID" value="MTB72231.1"/>
    <property type="molecule type" value="Genomic_DNA"/>
</dbReference>
<dbReference type="Proteomes" id="UP000431092">
    <property type="component" value="Unassembled WGS sequence"/>
</dbReference>
<dbReference type="PIRSF" id="PIRSF029171">
    <property type="entry name" value="Esterase_LipA"/>
    <property type="match status" value="1"/>
</dbReference>
<dbReference type="PANTHER" id="PTHR34853">
    <property type="match status" value="1"/>
</dbReference>
<dbReference type="InterPro" id="IPR029058">
    <property type="entry name" value="AB_hydrolase_fold"/>
</dbReference>
<proteinExistence type="predicted"/>
<evidence type="ECO:0000256" key="1">
    <source>
        <dbReference type="SAM" id="MobiDB-lite"/>
    </source>
</evidence>
<organism evidence="2 3">
    <name type="scientific">Arsenicicoccus cauae</name>
    <dbReference type="NCBI Taxonomy" id="2663847"/>
    <lineage>
        <taxon>Bacteria</taxon>
        <taxon>Bacillati</taxon>
        <taxon>Actinomycetota</taxon>
        <taxon>Actinomycetes</taxon>
        <taxon>Micrococcales</taxon>
        <taxon>Intrasporangiaceae</taxon>
        <taxon>Arsenicicoccus</taxon>
    </lineage>
</organism>
<evidence type="ECO:0000313" key="2">
    <source>
        <dbReference type="EMBL" id="MTB72231.1"/>
    </source>
</evidence>
<dbReference type="PANTHER" id="PTHR34853:SF1">
    <property type="entry name" value="LIPASE 5"/>
    <property type="match status" value="1"/>
</dbReference>
<sequence length="456" mass="48181">MRSREQQGLGKGCYPWVASRHLTSRQETPLSSALPRRRTVATAVLAASLASLCAIAPAASADEHAIPGTAGASTLSDTPEPARPAFYEPPAQIPSTPGTVIRQEKADNVLDPLDASSLSYDARRVMYSSTDREGTPIAVTAVVVSPKAPWVGPGKRPIISYAAGTQGMADACAPSRQLKAMTEYETIFFKDLLFRGYTVALTDYQGLGTPGTHTYMVREAQGHAVLDLARATQRVGLPGTDTRTPVGLSGYSQGGGAAAAAAELAGSYAPELDVKGTVAGAPPADLAPVSKQIDGSLYSAFELYATAGLFSAYHVNPSTYLNAKGVALLPKVEGNCVINLFDLAFIRSSTLTKDGRPMDQAFTEEPLRSLVADNRIGRTKPNAPVLVTSSLTDDVIPYAVPRQLAKDWCSRGANVWFQPIITPTHLGGAIPTAAYATTFFESRFNGLTQLPNCGAY</sequence>
<dbReference type="AlphaFoldDB" id="A0A6I3IV99"/>
<dbReference type="GO" id="GO:0016042">
    <property type="term" value="P:lipid catabolic process"/>
    <property type="evidence" value="ECO:0007669"/>
    <property type="project" value="InterPro"/>
</dbReference>
<dbReference type="Gene3D" id="1.10.260.130">
    <property type="match status" value="1"/>
</dbReference>
<dbReference type="Pfam" id="PF03583">
    <property type="entry name" value="LIP"/>
    <property type="match status" value="1"/>
</dbReference>